<dbReference type="EMBL" id="CP058708">
    <property type="protein sequence ID" value="QLH50269.1"/>
    <property type="molecule type" value="Genomic_DNA"/>
</dbReference>
<protein>
    <recommendedName>
        <fullName evidence="3">HTH cro/C1-type domain-containing protein</fullName>
    </recommendedName>
</protein>
<organism evidence="1 2">
    <name type="scientific">Candidatus Accumulibacter cognatus</name>
    <dbReference type="NCBI Taxonomy" id="2954383"/>
    <lineage>
        <taxon>Bacteria</taxon>
        <taxon>Pseudomonadati</taxon>
        <taxon>Pseudomonadota</taxon>
        <taxon>Betaproteobacteria</taxon>
        <taxon>Candidatus Accumulibacter</taxon>
    </lineage>
</organism>
<name>A0A7D5NDG6_9PROT</name>
<dbReference type="Proteomes" id="UP000509684">
    <property type="component" value="Chromosome"/>
</dbReference>
<dbReference type="SUPFAM" id="SSF47413">
    <property type="entry name" value="lambda repressor-like DNA-binding domains"/>
    <property type="match status" value="1"/>
</dbReference>
<dbReference type="Gene3D" id="1.10.260.40">
    <property type="entry name" value="lambda repressor-like DNA-binding domains"/>
    <property type="match status" value="1"/>
</dbReference>
<evidence type="ECO:0000313" key="1">
    <source>
        <dbReference type="EMBL" id="QLH50269.1"/>
    </source>
</evidence>
<evidence type="ECO:0000313" key="2">
    <source>
        <dbReference type="Proteomes" id="UP000509684"/>
    </source>
</evidence>
<accession>A0A7D5NDG6</accession>
<sequence>MKNLYKSTGKESVNDPDQVDTFVDTSTVIESSTERQQIGARMKAARTYLGLSQSNFCVQSGYNVRTYQRNEEGRNEAGITLGAAFVRAGINANWLLTGEGPMRIEDLAGAETPGAFDRERMAAAIEALEEVLTEAKRTMAPARKAQVLLAAYDLLEEPSATREKVMQLLKFAA</sequence>
<dbReference type="AlphaFoldDB" id="A0A7D5NDG6"/>
<dbReference type="KEGG" id="acog:HWD57_11100"/>
<evidence type="ECO:0008006" key="3">
    <source>
        <dbReference type="Google" id="ProtNLM"/>
    </source>
</evidence>
<gene>
    <name evidence="1" type="ORF">HWD57_11100</name>
</gene>
<proteinExistence type="predicted"/>
<dbReference type="GO" id="GO:0003677">
    <property type="term" value="F:DNA binding"/>
    <property type="evidence" value="ECO:0007669"/>
    <property type="project" value="InterPro"/>
</dbReference>
<dbReference type="InterPro" id="IPR010982">
    <property type="entry name" value="Lambda_DNA-bd_dom_sf"/>
</dbReference>
<reference evidence="1 2" key="1">
    <citation type="journal article" date="2019" name="Microbiome">
        <title>Annotated bacterial chromosomes from frame-shift-corrected long-read metagenomic data.</title>
        <authorList>
            <person name="Arumugam K."/>
            <person name="Bagci C."/>
            <person name="Bessarab I."/>
            <person name="Beier S."/>
            <person name="Buchfink B."/>
            <person name="Gorska A."/>
            <person name="Qiu G."/>
            <person name="Huson D.H."/>
            <person name="Williams R.B.H."/>
        </authorList>
    </citation>
    <scope>NUCLEOTIDE SEQUENCE [LARGE SCALE GENOMIC DNA]</scope>
    <source>
        <strain evidence="1">SSA1</strain>
    </source>
</reference>